<evidence type="ECO:0000256" key="8">
    <source>
        <dbReference type="ARBA" id="ARBA00023224"/>
    </source>
</evidence>
<name>A0A9L0J2N3_EQUAS</name>
<keyword evidence="4 9" id="KW-1133">Transmembrane helix</keyword>
<accession>A0A9L0J2N3</accession>
<dbReference type="PANTHER" id="PTHR11334:SF29">
    <property type="entry name" value="MAS-RELATED G-PROTEIN COUPLED RECEPTOR MEMBER X2"/>
    <property type="match status" value="1"/>
</dbReference>
<keyword evidence="7" id="KW-0675">Receptor</keyword>
<evidence type="ECO:0000256" key="6">
    <source>
        <dbReference type="ARBA" id="ARBA00023136"/>
    </source>
</evidence>
<sequence>MLSYTVPGENITVLLPGGSLVPHPEELEPPDQDDRKKGLKNEAKVLGTIQILSGAMIMSLGVLLLWTSFPHHFRPVIVTLVSSGYPFVGAKCFIISGLLCVILEKRSTKRLAQRLSPSEDETDKDPACLVLPFLKETSRPVNNREEESLLYRRLPSSASTTMSKSSTSAYEFKAKGALRVDLEEFRPLMTVLPLAVFISLWGLVGNGLVLGPLVLSVKWAHFTVVIFHLSLADFIHLSRQTVFLIIGRCLSVPFPVWYRHRLPKHTSTMGDLGSKGIRNI</sequence>
<reference evidence="10" key="2">
    <citation type="submission" date="2025-08" db="UniProtKB">
        <authorList>
            <consortium name="Ensembl"/>
        </authorList>
    </citation>
    <scope>IDENTIFICATION</scope>
</reference>
<keyword evidence="2" id="KW-1003">Cell membrane</keyword>
<feature type="transmembrane region" description="Helical" evidence="9">
    <location>
        <begin position="241"/>
        <end position="258"/>
    </location>
</feature>
<keyword evidence="11" id="KW-1185">Reference proteome</keyword>
<evidence type="ECO:0000313" key="11">
    <source>
        <dbReference type="Proteomes" id="UP000694387"/>
    </source>
</evidence>
<feature type="transmembrane region" description="Helical" evidence="9">
    <location>
        <begin position="45"/>
        <end position="65"/>
    </location>
</feature>
<feature type="transmembrane region" description="Helical" evidence="9">
    <location>
        <begin position="85"/>
        <end position="103"/>
    </location>
</feature>
<dbReference type="SUPFAM" id="SSF81321">
    <property type="entry name" value="Family A G protein-coupled receptor-like"/>
    <property type="match status" value="1"/>
</dbReference>
<evidence type="ECO:0000313" key="10">
    <source>
        <dbReference type="Ensembl" id="ENSEASP00005046633.1"/>
    </source>
</evidence>
<dbReference type="GO" id="GO:0004930">
    <property type="term" value="F:G protein-coupled receptor activity"/>
    <property type="evidence" value="ECO:0007669"/>
    <property type="project" value="UniProtKB-KW"/>
</dbReference>
<evidence type="ECO:0000256" key="9">
    <source>
        <dbReference type="SAM" id="Phobius"/>
    </source>
</evidence>
<proteinExistence type="predicted"/>
<keyword evidence="3 9" id="KW-0812">Transmembrane</keyword>
<dbReference type="InterPro" id="IPR026234">
    <property type="entry name" value="MRGPCRFAMILY"/>
</dbReference>
<protein>
    <submittedName>
        <fullName evidence="10">Uncharacterized protein</fullName>
    </submittedName>
</protein>
<evidence type="ECO:0000256" key="2">
    <source>
        <dbReference type="ARBA" id="ARBA00022475"/>
    </source>
</evidence>
<dbReference type="PANTHER" id="PTHR11334">
    <property type="entry name" value="MAS-RELATED G-PROTEIN COUPLED RECEPTOR"/>
    <property type="match status" value="1"/>
</dbReference>
<organism evidence="10 11">
    <name type="scientific">Equus asinus</name>
    <name type="common">Donkey</name>
    <name type="synonym">Equus africanus asinus</name>
    <dbReference type="NCBI Taxonomy" id="9793"/>
    <lineage>
        <taxon>Eukaryota</taxon>
        <taxon>Metazoa</taxon>
        <taxon>Chordata</taxon>
        <taxon>Craniata</taxon>
        <taxon>Vertebrata</taxon>
        <taxon>Euteleostomi</taxon>
        <taxon>Mammalia</taxon>
        <taxon>Eutheria</taxon>
        <taxon>Laurasiatheria</taxon>
        <taxon>Perissodactyla</taxon>
        <taxon>Equidae</taxon>
        <taxon>Equus</taxon>
    </lineage>
</organism>
<evidence type="ECO:0000256" key="3">
    <source>
        <dbReference type="ARBA" id="ARBA00022692"/>
    </source>
</evidence>
<evidence type="ECO:0000256" key="4">
    <source>
        <dbReference type="ARBA" id="ARBA00022989"/>
    </source>
</evidence>
<reference evidence="10 11" key="1">
    <citation type="journal article" date="2020" name="Nat. Commun.">
        <title>Donkey genomes provide new insights into domestication and selection for coat color.</title>
        <authorList>
            <person name="Wang"/>
            <person name="C."/>
            <person name="Li"/>
            <person name="H."/>
            <person name="Guo"/>
            <person name="Y."/>
            <person name="Huang"/>
            <person name="J."/>
            <person name="Sun"/>
            <person name="Y."/>
            <person name="Min"/>
            <person name="J."/>
            <person name="Wang"/>
            <person name="J."/>
            <person name="Fang"/>
            <person name="X."/>
            <person name="Zhao"/>
            <person name="Z."/>
            <person name="Wang"/>
            <person name="S."/>
            <person name="Zhang"/>
            <person name="Y."/>
            <person name="Liu"/>
            <person name="Q."/>
            <person name="Jiang"/>
            <person name="Q."/>
            <person name="Wang"/>
            <person name="X."/>
            <person name="Guo"/>
            <person name="Y."/>
            <person name="Yang"/>
            <person name="C."/>
            <person name="Wang"/>
            <person name="Y."/>
            <person name="Tian"/>
            <person name="F."/>
            <person name="Zhuang"/>
            <person name="G."/>
            <person name="Fan"/>
            <person name="Y."/>
            <person name="Gao"/>
            <person name="Q."/>
            <person name="Li"/>
            <person name="Y."/>
            <person name="Ju"/>
            <person name="Z."/>
            <person name="Li"/>
            <person name="J."/>
            <person name="Li"/>
            <person name="R."/>
            <person name="Hou"/>
            <person name="M."/>
            <person name="Yang"/>
            <person name="G."/>
            <person name="Liu"/>
            <person name="G."/>
            <person name="Liu"/>
            <person name="W."/>
            <person name="Guo"/>
            <person name="J."/>
            <person name="Pan"/>
            <person name="S."/>
            <person name="Fan"/>
            <person name="G."/>
            <person name="Zhang"/>
            <person name="W."/>
            <person name="Zhang"/>
            <person name="R."/>
            <person name="Yu"/>
            <person name="J."/>
            <person name="Zhang"/>
            <person name="X."/>
            <person name="Yin"/>
            <person name="Q."/>
            <person name="Ji"/>
            <person name="C."/>
            <person name="Jin"/>
            <person name="Y."/>
            <person name="Yue"/>
            <person name="G."/>
            <person name="Liu"/>
            <person name="M."/>
            <person name="Xu"/>
            <person name="J."/>
            <person name="Liu"/>
            <person name="S."/>
            <person name="Jordana"/>
            <person name="J."/>
            <person name="Noce"/>
            <person name="A."/>
            <person name="Amills"/>
            <person name="M."/>
            <person name="Wu"/>
            <person name="D.D."/>
            <person name="Li"/>
            <person name="S."/>
            <person name="Zhou"/>
            <person name="X. and Zhong"/>
            <person name="J."/>
        </authorList>
    </citation>
    <scope>NUCLEOTIDE SEQUENCE [LARGE SCALE GENOMIC DNA]</scope>
</reference>
<dbReference type="Ensembl" id="ENSEAST00005083196.1">
    <property type="protein sequence ID" value="ENSEASP00005046633.1"/>
    <property type="gene ID" value="ENSEASG00005029336.1"/>
</dbReference>
<gene>
    <name evidence="10" type="primary">LOC123277833</name>
</gene>
<evidence type="ECO:0000256" key="1">
    <source>
        <dbReference type="ARBA" id="ARBA00004651"/>
    </source>
</evidence>
<keyword evidence="8" id="KW-0807">Transducer</keyword>
<dbReference type="Pfam" id="PF04103">
    <property type="entry name" value="CD20"/>
    <property type="match status" value="1"/>
</dbReference>
<dbReference type="GeneTree" id="ENSGT00940000162688"/>
<keyword evidence="5" id="KW-0297">G-protein coupled receptor</keyword>
<dbReference type="Proteomes" id="UP000694387">
    <property type="component" value="Chromosome 17"/>
</dbReference>
<comment type="subcellular location">
    <subcellularLocation>
        <location evidence="1">Cell membrane</location>
        <topology evidence="1">Multi-pass membrane protein</topology>
    </subcellularLocation>
</comment>
<evidence type="ECO:0000256" key="7">
    <source>
        <dbReference type="ARBA" id="ARBA00023170"/>
    </source>
</evidence>
<keyword evidence="6 9" id="KW-0472">Membrane</keyword>
<dbReference type="InterPro" id="IPR007237">
    <property type="entry name" value="CD20-like"/>
</dbReference>
<reference evidence="10" key="3">
    <citation type="submission" date="2025-09" db="UniProtKB">
        <authorList>
            <consortium name="Ensembl"/>
        </authorList>
    </citation>
    <scope>IDENTIFICATION</scope>
</reference>
<evidence type="ECO:0000256" key="5">
    <source>
        <dbReference type="ARBA" id="ARBA00023040"/>
    </source>
</evidence>
<dbReference type="GO" id="GO:0005886">
    <property type="term" value="C:plasma membrane"/>
    <property type="evidence" value="ECO:0007669"/>
    <property type="project" value="UniProtKB-SubCell"/>
</dbReference>
<dbReference type="AlphaFoldDB" id="A0A9L0J2N3"/>